<feature type="transmembrane region" description="Helical" evidence="1">
    <location>
        <begin position="122"/>
        <end position="151"/>
    </location>
</feature>
<accession>A0A8J7TKU0</accession>
<organism evidence="2 3">
    <name type="scientific">Candidatus Obscuribacter phosphatis</name>
    <dbReference type="NCBI Taxonomy" id="1906157"/>
    <lineage>
        <taxon>Bacteria</taxon>
        <taxon>Bacillati</taxon>
        <taxon>Candidatus Melainabacteria</taxon>
        <taxon>Candidatus Obscuribacterales</taxon>
        <taxon>Candidatus Obscuribacteraceae</taxon>
        <taxon>Candidatus Obscuribacter</taxon>
    </lineage>
</organism>
<keyword evidence="1" id="KW-0472">Membrane</keyword>
<feature type="transmembrane region" description="Helical" evidence="1">
    <location>
        <begin position="60"/>
        <end position="77"/>
    </location>
</feature>
<evidence type="ECO:0000256" key="1">
    <source>
        <dbReference type="SAM" id="Phobius"/>
    </source>
</evidence>
<dbReference type="AlphaFoldDB" id="A0A8J7TKU0"/>
<gene>
    <name evidence="2" type="ORF">J0M35_05815</name>
</gene>
<sequence>MTRKDQLLLASGLLPFLPLFENKPMFSPLIYSVFVALYLAKTRQNSGVTILKGKLSKTHFALVFTLASAAAFLIYKAETSPPLTISNLEKLFQPAALIGRTLILAAQIPLIIPLYELCQKRLWYLFLVCGLAGPEPLMVSGAVAMLALALASEANTNQANINDANISEATASESQDKSDKAEDTSAVMRRAMLTLTLLFAGRTIQTLVKLCFAGV</sequence>
<dbReference type="Proteomes" id="UP000664277">
    <property type="component" value="Unassembled WGS sequence"/>
</dbReference>
<keyword evidence="1" id="KW-0812">Transmembrane</keyword>
<protein>
    <submittedName>
        <fullName evidence="2">Uncharacterized protein</fullName>
    </submittedName>
</protein>
<evidence type="ECO:0000313" key="2">
    <source>
        <dbReference type="EMBL" id="MBN8659859.1"/>
    </source>
</evidence>
<reference evidence="2" key="1">
    <citation type="submission" date="2021-02" db="EMBL/GenBank/DDBJ databases">
        <title>Genome-Resolved Metagenomics of a Microbial Community Performing Photosynthetic Biological Nutrient Removal.</title>
        <authorList>
            <person name="Mcdaniel E.A."/>
        </authorList>
    </citation>
    <scope>NUCLEOTIDE SEQUENCE</scope>
    <source>
        <strain evidence="2">UWPOB_OBS1</strain>
    </source>
</reference>
<dbReference type="EMBL" id="JAFLCK010000006">
    <property type="protein sequence ID" value="MBN8659859.1"/>
    <property type="molecule type" value="Genomic_DNA"/>
</dbReference>
<keyword evidence="1" id="KW-1133">Transmembrane helix</keyword>
<feature type="transmembrane region" description="Helical" evidence="1">
    <location>
        <begin position="97"/>
        <end position="115"/>
    </location>
</feature>
<comment type="caution">
    <text evidence="2">The sequence shown here is derived from an EMBL/GenBank/DDBJ whole genome shotgun (WGS) entry which is preliminary data.</text>
</comment>
<feature type="transmembrane region" description="Helical" evidence="1">
    <location>
        <begin position="24"/>
        <end position="40"/>
    </location>
</feature>
<name>A0A8J7TKU0_9BACT</name>
<evidence type="ECO:0000313" key="3">
    <source>
        <dbReference type="Proteomes" id="UP000664277"/>
    </source>
</evidence>
<proteinExistence type="predicted"/>